<accession>Q9D4N6</accession>
<protein>
    <submittedName>
        <fullName evidence="1">Uncharacterized protein</fullName>
    </submittedName>
</protein>
<evidence type="ECO:0000313" key="2">
    <source>
        <dbReference type="MGI" id="MGI:1923129"/>
    </source>
</evidence>
<dbReference type="MGI" id="MGI:1923129">
    <property type="gene designation" value="4930589L23Rik"/>
</dbReference>
<gene>
    <name evidence="2" type="primary">4930589L23Rik</name>
</gene>
<name>Q9D4N6_MOUSE</name>
<sequence>MTHQDFLDLIKGKLRMEKHGSAVTNISCVCTGLEISSQQVDQKAHNQVQLQKPTCILAWCWFERERDSCWIPRSFAAEDNLGLPMPQPLLLRLQCVPPFLAQNLKAWQTRLNSELTLKEGREKKLHKLPNQHTYHTCIFCFIGYSLKVLPFPPPLRPILGV</sequence>
<reference evidence="1" key="6">
    <citation type="journal article" date="2002" name="Nature">
        <title>Analysis of the mouse transcriptome based on functional annotation of 60,770 full-length cDNAs.</title>
        <authorList>
            <consortium name="The FANTOM Consortium and the RIKEN Genome Exploration Research Group Phase I and II Team"/>
        </authorList>
    </citation>
    <scope>NUCLEOTIDE SEQUENCE</scope>
    <source>
        <strain evidence="1">C57BL/6J</strain>
        <tissue evidence="1">Testis</tissue>
    </source>
</reference>
<reference evidence="1" key="2">
    <citation type="journal article" date="2000" name="Genome Res.">
        <title>Normalization and subtraction of cap-trapper-selected cDNAs to prepare full-length cDNA libraries for rapid discovery of new genes.</title>
        <authorList>
            <person name="Carninci P."/>
            <person name="Shibata Y."/>
            <person name="Hayatsu N."/>
            <person name="Sugahara Y."/>
            <person name="Shibata K."/>
            <person name="Itoh M."/>
            <person name="Konno H."/>
            <person name="Okazaki Y."/>
            <person name="Muramatsu M."/>
            <person name="Hayashizaki Y."/>
        </authorList>
    </citation>
    <scope>NUCLEOTIDE SEQUENCE</scope>
    <source>
        <strain evidence="1">C57BL/6J</strain>
        <tissue evidence="1">Testis</tissue>
    </source>
</reference>
<reference evidence="1" key="5">
    <citation type="journal article" date="2001" name="Nature">
        <title>Functional annotation of a full-length mouse cDNA collection.</title>
        <authorList>
            <consortium name="The RIKEN Genome Exploration Research Group Phase II Team and the FANTOM Consortium"/>
        </authorList>
    </citation>
    <scope>NUCLEOTIDE SEQUENCE</scope>
    <source>
        <strain evidence="1">C57BL/6J</strain>
        <tissue evidence="1">Testis</tissue>
    </source>
</reference>
<proteinExistence type="evidence at transcript level"/>
<dbReference type="EMBL" id="AK016374">
    <property type="protein sequence ID" value="BAB30210.1"/>
    <property type="molecule type" value="mRNA"/>
</dbReference>
<reference evidence="1" key="7">
    <citation type="journal article" date="2005" name="Science">
        <title>The Transcriptional Landscape of the Mammalian Genome.</title>
        <authorList>
            <consortium name="The FANTOM Consortium"/>
            <consortium name="Riken Genome Exploration Research Group and Genome Science Group (Genome Network Project Core Group)"/>
        </authorList>
    </citation>
    <scope>NUCLEOTIDE SEQUENCE</scope>
    <source>
        <strain evidence="1">C57BL/6J</strain>
        <tissue evidence="1">Testis</tissue>
    </source>
</reference>
<evidence type="ECO:0000313" key="1">
    <source>
        <dbReference type="EMBL" id="BAB30210.1"/>
    </source>
</evidence>
<reference evidence="1" key="1">
    <citation type="journal article" date="1999" name="Methods Enzymol.">
        <title>High-efficiency full-length cDNA cloning.</title>
        <authorList>
            <person name="Carninci P."/>
            <person name="Hayashizaki Y."/>
        </authorList>
    </citation>
    <scope>NUCLEOTIDE SEQUENCE</scope>
    <source>
        <strain evidence="1">C57BL/6J</strain>
        <tissue evidence="1">Testis</tissue>
    </source>
</reference>
<organism evidence="1">
    <name type="scientific">Mus musculus</name>
    <name type="common">Mouse</name>
    <dbReference type="NCBI Taxonomy" id="10090"/>
    <lineage>
        <taxon>Eukaryota</taxon>
        <taxon>Metazoa</taxon>
        <taxon>Chordata</taxon>
        <taxon>Craniata</taxon>
        <taxon>Vertebrata</taxon>
        <taxon>Euteleostomi</taxon>
        <taxon>Mammalia</taxon>
        <taxon>Eutheria</taxon>
        <taxon>Euarchontoglires</taxon>
        <taxon>Glires</taxon>
        <taxon>Rodentia</taxon>
        <taxon>Myomorpha</taxon>
        <taxon>Muroidea</taxon>
        <taxon>Muridae</taxon>
        <taxon>Murinae</taxon>
        <taxon>Mus</taxon>
        <taxon>Mus</taxon>
    </lineage>
</organism>
<reference evidence="1" key="8">
    <citation type="journal article" date="2005" name="Science">
        <title>Antisense Transcription in the Mammalian Transcriptome.</title>
        <authorList>
            <consortium name="RIKEN Genome Exploration Research Group and Genome Science Group (Genome Network Project Core Group) and the FANTOM Consortium"/>
        </authorList>
    </citation>
    <scope>NUCLEOTIDE SEQUENCE</scope>
    <source>
        <strain evidence="1">C57BL/6J</strain>
        <tissue evidence="1">Testis</tissue>
    </source>
</reference>
<reference evidence="1" key="3">
    <citation type="journal article" date="2000" name="Genome Res.">
        <title>RIKEN integrated sequence analysis (RISA) system--384-format sequencing pipeline with 384 multicapillary sequencer.</title>
        <authorList>
            <person name="Shibata K."/>
            <person name="Itoh M."/>
            <person name="Aizawa K."/>
            <person name="Nagaoka S."/>
            <person name="Sasaki N."/>
            <person name="Carninci P."/>
            <person name="Konno H."/>
            <person name="Akiyama J."/>
            <person name="Nishi K."/>
            <person name="Kitsunai T."/>
            <person name="Tashiro H."/>
            <person name="Itoh M."/>
            <person name="Sumi N."/>
            <person name="Ishii Y."/>
            <person name="Nakamura S."/>
            <person name="Hazama M."/>
            <person name="Nishine T."/>
            <person name="Harada A."/>
            <person name="Yamamoto R."/>
            <person name="Matsumoto H."/>
            <person name="Sakaguchi S."/>
            <person name="Ikegami T."/>
            <person name="Kashiwagi K."/>
            <person name="Fujiwake S."/>
            <person name="Inoue K."/>
            <person name="Togawa Y."/>
            <person name="Izawa M."/>
            <person name="Ohara E."/>
            <person name="Watahiki M."/>
            <person name="Yoneda Y."/>
            <person name="Ishikawa T."/>
            <person name="Ozawa K."/>
            <person name="Tanaka T."/>
            <person name="Matsuura S."/>
            <person name="Kawai J."/>
            <person name="Okazaki Y."/>
            <person name="Muramatsu M."/>
            <person name="Inoue Y."/>
            <person name="Kira A."/>
            <person name="Hayashizaki Y."/>
        </authorList>
    </citation>
    <scope>NUCLEOTIDE SEQUENCE</scope>
    <source>
        <strain evidence="1">C57BL/6J</strain>
        <tissue evidence="1">Testis</tissue>
    </source>
</reference>
<dbReference type="AGR" id="MGI:1923129"/>
<dbReference type="AlphaFoldDB" id="Q9D4N6"/>
<reference evidence="1" key="4">
    <citation type="submission" date="2000-07" db="EMBL/GenBank/DDBJ databases">
        <authorList>
            <person name="Adachi J."/>
            <person name="Aizawa K."/>
            <person name="Akahira S."/>
            <person name="Akimura T."/>
            <person name="Arai A."/>
            <person name="Aono H."/>
            <person name="Arakawa T."/>
            <person name="Bono H."/>
            <person name="Carninci P."/>
            <person name="Fukuda S."/>
            <person name="Fukunishi Y."/>
            <person name="Furuno M."/>
            <person name="Hanagaki T."/>
            <person name="Hara A."/>
            <person name="Hayatsu N."/>
            <person name="Hiramoto K."/>
            <person name="Hiraoka T."/>
            <person name="Hori F."/>
            <person name="Imotani K."/>
            <person name="Ishii Y."/>
            <person name="Itoh M."/>
            <person name="Izawa M."/>
            <person name="Kasukawa T."/>
            <person name="Kato H."/>
            <person name="Kawai J."/>
            <person name="Kojima Y."/>
            <person name="Konno H."/>
            <person name="Kouda M."/>
            <person name="Koya S."/>
            <person name="Kurihara C."/>
            <person name="Matsuyama T."/>
            <person name="Miyazaki A."/>
            <person name="Nishi K."/>
            <person name="Nomura K."/>
            <person name="Numazaki R."/>
            <person name="Ohno M."/>
            <person name="Okazaki Y."/>
            <person name="Okido T."/>
            <person name="Owa C."/>
            <person name="Saito H."/>
            <person name="Saito R."/>
            <person name="Sakai C."/>
            <person name="Sakai K."/>
            <person name="Sano H."/>
            <person name="Sasaki D."/>
            <person name="Shibata K."/>
            <person name="Shibata Y."/>
            <person name="Shinagawa A."/>
            <person name="Shiraki T."/>
            <person name="Sogabe Y."/>
            <person name="Suzuki H."/>
            <person name="Tagami M."/>
            <person name="Tagawa A."/>
            <person name="Takahashi F."/>
            <person name="Tanaka T."/>
            <person name="Tejima Y."/>
            <person name="Toya T."/>
            <person name="Yamamura T."/>
            <person name="Yasunishi A."/>
            <person name="Yoshida K."/>
            <person name="Yoshino M."/>
            <person name="Muramatsu M."/>
            <person name="Hayashizaki Y."/>
        </authorList>
    </citation>
    <scope>NUCLEOTIDE SEQUENCE</scope>
    <source>
        <strain evidence="1">C57BL/6J</strain>
        <tissue evidence="1">Testis</tissue>
    </source>
</reference>